<gene>
    <name evidence="3" type="ORF">EHRUM2_01680</name>
</gene>
<evidence type="ECO:0000256" key="2">
    <source>
        <dbReference type="SAM" id="Phobius"/>
    </source>
</evidence>
<sequence>MPTSLKTTVTDSKLRSSIIDGSSVNFFKKGNIIFSVYYTRNNVNGYDVICEIQHGASIYYIKINDHSIIDRRITSYLPEMLFVKNNNDDLIFIVIPEENKGRKTLVIKIYKINYNPNVSLSQLHHLQLISCNNYLKEEVKYPVILYQDTVGRIVVIARVDNDYRGDVTDRLYVMWQLRYRNNRFEIIGLSNGYRQFNAAYLFKHSGYINRGKCHDRLIVKLGSDNFINFLYVGKHISKDYNFFSSIYDLSINYDMHLNPEECFMGSFYGCNASSGRKYNIPNSCIHVIDIFRDDRNVYIAYVGTVFNSTFKNKKQLVIVYTIGNEQSHMYDFMQIAEDISAIYINSTENILAITTMGGDYLIKYEISKLQLKLGIVDHIDIIKIPRNVVKNIANFTYVVDTVLGFDSVEHINVRNVLATKSTVNYKVSQFFLNIREMEFGDLFKSWSGEYNDLLIGYTMPAGYGANYTTEYLSDVITASGNASFVEKFISTSKMGDVFKSTANLINHTSVNPTNHMAHVTLQSKLSDGEGITERVGNRSDNFVSESLATESVITSKNDDLFKNTTSPINHAFYYVIKPTLHITHVTLQPKLPYGKEVIRHMNPKTDNSMHTRHTSSIPTSVLTSSSDDVFKSTASSINHVFGYVVKPTRHVTHVTLQPKSPYGKEVIRHMNPKTDNSIHTSSIPRSILTSRSDDVFKSTASLVSHASGYMKPASSVIVPLGDTNVSKQVKSVSNVPVHLTPTVRSVLVGDAYHVSGSEKDSVRHEQDLGHGDVSTDVVLKLMSDNVSNNISRYVNNSLAIKHKILGKKIKYNIRRSTVRSSLNIRNKSAVSTRYTSHGILQEANNMNVTLFNPTQHNISSLLNSSSAFGTESSIDYKVIIPVISSILLIFLLLGGFKYIKWYLAKLNRRRMSNNEQGFVIFNLDSIQSSVSGVQVTEGTTSRIESLF</sequence>
<reference evidence="4" key="1">
    <citation type="submission" date="2016-05" db="EMBL/GenBank/DDBJ databases">
        <title>Draft genome sequences of four strains of Ehrlichia ruminantium, a tick-borne pathogen of ruminants, isolated from Zimbabwe, The Gambia and Ghana.</title>
        <authorList>
            <person name="Nakao R."/>
            <person name="Jongejan F."/>
            <person name="Sugimoto C."/>
        </authorList>
    </citation>
    <scope>NUCLEOTIDE SEQUENCE [LARGE SCALE GENOMIC DNA]</scope>
    <source>
        <strain evidence="4">Kerr Seringe</strain>
    </source>
</reference>
<feature type="transmembrane region" description="Helical" evidence="2">
    <location>
        <begin position="878"/>
        <end position="899"/>
    </location>
</feature>
<accession>A0A170RMS8</accession>
<comment type="caution">
    <text evidence="3">The sequence shown here is derived from an EMBL/GenBank/DDBJ whole genome shotgun (WGS) entry which is preliminary data.</text>
</comment>
<dbReference type="RefSeq" id="WP_236715323.1">
    <property type="nucleotide sequence ID" value="NZ_BDDL01000020.1"/>
</dbReference>
<name>A0A170RMS8_EHRRU</name>
<protein>
    <submittedName>
        <fullName evidence="3">Uncharacterized protein</fullName>
    </submittedName>
</protein>
<dbReference type="AlphaFoldDB" id="A0A170RMS8"/>
<organism evidence="3 4">
    <name type="scientific">Ehrlichia ruminantium</name>
    <name type="common">heartwater rickettsia</name>
    <name type="synonym">Cowdria ruminantium</name>
    <dbReference type="NCBI Taxonomy" id="779"/>
    <lineage>
        <taxon>Bacteria</taxon>
        <taxon>Pseudomonadati</taxon>
        <taxon>Pseudomonadota</taxon>
        <taxon>Alphaproteobacteria</taxon>
        <taxon>Rickettsiales</taxon>
        <taxon>Anaplasmataceae</taxon>
        <taxon>Ehrlichia</taxon>
    </lineage>
</organism>
<evidence type="ECO:0000313" key="4">
    <source>
        <dbReference type="Proteomes" id="UP000092677"/>
    </source>
</evidence>
<proteinExistence type="predicted"/>
<keyword evidence="2" id="KW-0472">Membrane</keyword>
<feature type="region of interest" description="Disordered" evidence="1">
    <location>
        <begin position="603"/>
        <end position="622"/>
    </location>
</feature>
<keyword evidence="2" id="KW-1133">Transmembrane helix</keyword>
<dbReference type="Proteomes" id="UP000092677">
    <property type="component" value="Unassembled WGS sequence"/>
</dbReference>
<evidence type="ECO:0000256" key="1">
    <source>
        <dbReference type="SAM" id="MobiDB-lite"/>
    </source>
</evidence>
<keyword evidence="2" id="KW-0812">Transmembrane</keyword>
<evidence type="ECO:0000313" key="3">
    <source>
        <dbReference type="EMBL" id="GAT76966.1"/>
    </source>
</evidence>
<dbReference type="STRING" id="779.GCA_002019755_00155"/>
<dbReference type="EMBL" id="BDDL01000020">
    <property type="protein sequence ID" value="GAT76966.1"/>
    <property type="molecule type" value="Genomic_DNA"/>
</dbReference>